<dbReference type="Gene3D" id="3.10.129.10">
    <property type="entry name" value="Hotdog Thioesterase"/>
    <property type="match status" value="1"/>
</dbReference>
<dbReference type="SUPFAM" id="SSF54637">
    <property type="entry name" value="Thioesterase/thiol ester dehydrase-isomerase"/>
    <property type="match status" value="1"/>
</dbReference>
<dbReference type="EMBL" id="UGPY01000001">
    <property type="protein sequence ID" value="STY96479.1"/>
    <property type="molecule type" value="Genomic_DNA"/>
</dbReference>
<reference evidence="1 3" key="1">
    <citation type="submission" date="2016-06" db="EMBL/GenBank/DDBJ databases">
        <title>Draft genome of Moraxella osloensis CCUG 67237.</title>
        <authorList>
            <person name="Salva-Serra F."/>
            <person name="Engstrom-Jakobsson H."/>
            <person name="Thorell K."/>
            <person name="Gonzales-Siles L."/>
            <person name="Karlsson R."/>
            <person name="Boulund F."/>
            <person name="Engstrand L."/>
            <person name="Kristiansson E."/>
            <person name="Moore E."/>
        </authorList>
    </citation>
    <scope>NUCLEOTIDE SEQUENCE [LARGE SCALE GENOMIC DNA]</scope>
    <source>
        <strain evidence="1 3">CCUG 67237</strain>
    </source>
</reference>
<evidence type="ECO:0000313" key="4">
    <source>
        <dbReference type="Proteomes" id="UP000255230"/>
    </source>
</evidence>
<dbReference type="KEGG" id="mos:AXE82_06090"/>
<dbReference type="EMBL" id="LZMT01000011">
    <property type="protein sequence ID" value="OBX65257.1"/>
    <property type="molecule type" value="Genomic_DNA"/>
</dbReference>
<evidence type="ECO:0000313" key="2">
    <source>
        <dbReference type="EMBL" id="STY96479.1"/>
    </source>
</evidence>
<dbReference type="InterPro" id="IPR029069">
    <property type="entry name" value="HotDog_dom_sf"/>
</dbReference>
<dbReference type="Pfam" id="PF13279">
    <property type="entry name" value="4HBT_2"/>
    <property type="match status" value="1"/>
</dbReference>
<accession>A0A0X8K6J6</accession>
<protein>
    <submittedName>
        <fullName evidence="1">Thioesterase</fullName>
    </submittedName>
</protein>
<organism evidence="2 4">
    <name type="scientific">Faucicola osloensis</name>
    <name type="common">Moraxella osloensis</name>
    <dbReference type="NCBI Taxonomy" id="34062"/>
    <lineage>
        <taxon>Bacteria</taxon>
        <taxon>Pseudomonadati</taxon>
        <taxon>Pseudomonadota</taxon>
        <taxon>Gammaproteobacteria</taxon>
        <taxon>Moraxellales</taxon>
        <taxon>Moraxellaceae</taxon>
        <taxon>Faucicola</taxon>
    </lineage>
</organism>
<dbReference type="AlphaFoldDB" id="A0A0X8K6J6"/>
<sequence>MRLQFLSTLSTNIEVAHFVFETVMRVRNTEIGLAQHLTVENLVALLTEARFRFLYSKSIKEVNAEYQGLVINHIETQILDRARAREELLFEVGVQHLTDLGGDFVFKVSRMFDGSLVAYAKMGFVAYDYRQSQEIPLSAAIKEALDVKPFEI</sequence>
<reference evidence="2 4" key="2">
    <citation type="submission" date="2018-06" db="EMBL/GenBank/DDBJ databases">
        <authorList>
            <consortium name="Pathogen Informatics"/>
            <person name="Doyle S."/>
        </authorList>
    </citation>
    <scope>NUCLEOTIDE SEQUENCE [LARGE SCALE GENOMIC DNA]</scope>
    <source>
        <strain evidence="2 4">NCTC10465</strain>
    </source>
</reference>
<keyword evidence="4" id="KW-1185">Reference proteome</keyword>
<name>A0A0X8K6J6_FAUOS</name>
<proteinExistence type="predicted"/>
<dbReference type="Proteomes" id="UP000255230">
    <property type="component" value="Unassembled WGS sequence"/>
</dbReference>
<gene>
    <name evidence="1" type="ORF">A9299_09350</name>
    <name evidence="2" type="ORF">NCTC10465_00235</name>
</gene>
<evidence type="ECO:0000313" key="3">
    <source>
        <dbReference type="Proteomes" id="UP000092509"/>
    </source>
</evidence>
<evidence type="ECO:0000313" key="1">
    <source>
        <dbReference type="EMBL" id="OBX65257.1"/>
    </source>
</evidence>